<reference evidence="4" key="1">
    <citation type="submission" date="2016-11" db="EMBL/GenBank/DDBJ databases">
        <authorList>
            <person name="Varghese N."/>
            <person name="Submissions S."/>
        </authorList>
    </citation>
    <scope>NUCLEOTIDE SEQUENCE [LARGE SCALE GENOMIC DNA]</scope>
    <source>
        <strain evidence="4">DSM 16990</strain>
    </source>
</reference>
<dbReference type="PROSITE" id="PS51257">
    <property type="entry name" value="PROKAR_LIPOPROTEIN"/>
    <property type="match status" value="1"/>
</dbReference>
<feature type="region of interest" description="Disordered" evidence="1">
    <location>
        <begin position="135"/>
        <end position="154"/>
    </location>
</feature>
<organism evidence="3 4">
    <name type="scientific">Pedobacter caeni</name>
    <dbReference type="NCBI Taxonomy" id="288992"/>
    <lineage>
        <taxon>Bacteria</taxon>
        <taxon>Pseudomonadati</taxon>
        <taxon>Bacteroidota</taxon>
        <taxon>Sphingobacteriia</taxon>
        <taxon>Sphingobacteriales</taxon>
        <taxon>Sphingobacteriaceae</taxon>
        <taxon>Pedobacter</taxon>
    </lineage>
</organism>
<feature type="compositionally biased region" description="Polar residues" evidence="1">
    <location>
        <begin position="31"/>
        <end position="40"/>
    </location>
</feature>
<evidence type="ECO:0008006" key="5">
    <source>
        <dbReference type="Google" id="ProtNLM"/>
    </source>
</evidence>
<evidence type="ECO:0000313" key="4">
    <source>
        <dbReference type="Proteomes" id="UP000184287"/>
    </source>
</evidence>
<proteinExistence type="predicted"/>
<dbReference type="Proteomes" id="UP000184287">
    <property type="component" value="Unassembled WGS sequence"/>
</dbReference>
<accession>A0A1M5M8B4</accession>
<keyword evidence="4" id="KW-1185">Reference proteome</keyword>
<dbReference type="AlphaFoldDB" id="A0A1M5M8B4"/>
<evidence type="ECO:0000313" key="3">
    <source>
        <dbReference type="EMBL" id="SHG73053.1"/>
    </source>
</evidence>
<evidence type="ECO:0000256" key="2">
    <source>
        <dbReference type="SAM" id="SignalP"/>
    </source>
</evidence>
<protein>
    <recommendedName>
        <fullName evidence="5">DUF4352 domain-containing protein</fullName>
    </recommendedName>
</protein>
<gene>
    <name evidence="3" type="ORF">SAMN04488522_10786</name>
</gene>
<dbReference type="RefSeq" id="WP_073236987.1">
    <property type="nucleotide sequence ID" value="NZ_FQUQ01000007.1"/>
</dbReference>
<keyword evidence="2" id="KW-0732">Signal</keyword>
<name>A0A1M5M8B4_9SPHI</name>
<evidence type="ECO:0000256" key="1">
    <source>
        <dbReference type="SAM" id="MobiDB-lite"/>
    </source>
</evidence>
<sequence length="189" mass="20123">MNKQFLRLSIVALGMLSFAACKNKDKKTGETTDSTAVSQNTEPAATSATPAPVGNEPLSYVITAIPDSALLGKKSEALVKILESKAVALQDADGKADGMEVTIKLTVTNKSTVGKELFFSINYTDARLQLDNNTSVAATNGNGSTNPSPETTSEAEWTFKVPANAKPKKLSLFLDQTRVAVDLKVEEKK</sequence>
<dbReference type="EMBL" id="FQUQ01000007">
    <property type="protein sequence ID" value="SHG73053.1"/>
    <property type="molecule type" value="Genomic_DNA"/>
</dbReference>
<feature type="region of interest" description="Disordered" evidence="1">
    <location>
        <begin position="26"/>
        <end position="52"/>
    </location>
</feature>
<feature type="signal peptide" evidence="2">
    <location>
        <begin position="1"/>
        <end position="19"/>
    </location>
</feature>
<feature type="compositionally biased region" description="Low complexity" evidence="1">
    <location>
        <begin position="41"/>
        <end position="52"/>
    </location>
</feature>
<feature type="chain" id="PRO_5013359319" description="DUF4352 domain-containing protein" evidence="2">
    <location>
        <begin position="20"/>
        <end position="189"/>
    </location>
</feature>
<dbReference type="OrthoDB" id="761686at2"/>